<dbReference type="InterPro" id="IPR014729">
    <property type="entry name" value="Rossmann-like_a/b/a_fold"/>
</dbReference>
<dbReference type="GO" id="GO:0032267">
    <property type="term" value="F:tRNA(Ile)-lysidine synthase activity"/>
    <property type="evidence" value="ECO:0007669"/>
    <property type="project" value="UniProtKB-EC"/>
</dbReference>
<name>E6Q4B5_9ZZZZ</name>
<dbReference type="PANTHER" id="PTHR43033:SF1">
    <property type="entry name" value="TRNA(ILE)-LYSIDINE SYNTHASE-RELATED"/>
    <property type="match status" value="1"/>
</dbReference>
<dbReference type="NCBIfam" id="TIGR02432">
    <property type="entry name" value="lysidine_TilS_N"/>
    <property type="match status" value="1"/>
</dbReference>
<evidence type="ECO:0000313" key="8">
    <source>
        <dbReference type="EMBL" id="CBI02074.1"/>
    </source>
</evidence>
<dbReference type="Pfam" id="PF01171">
    <property type="entry name" value="ATP_bind_3"/>
    <property type="match status" value="1"/>
</dbReference>
<dbReference type="GO" id="GO:0008033">
    <property type="term" value="P:tRNA processing"/>
    <property type="evidence" value="ECO:0007669"/>
    <property type="project" value="UniProtKB-KW"/>
</dbReference>
<evidence type="ECO:0000256" key="5">
    <source>
        <dbReference type="ARBA" id="ARBA00022840"/>
    </source>
</evidence>
<keyword evidence="4" id="KW-0547">Nucleotide-binding</keyword>
<protein>
    <recommendedName>
        <fullName evidence="1">tRNA(Ile)-lysidine synthetase</fullName>
        <ecNumber evidence="1">6.3.4.19</ecNumber>
    </recommendedName>
</protein>
<evidence type="ECO:0000256" key="3">
    <source>
        <dbReference type="ARBA" id="ARBA00022694"/>
    </source>
</evidence>
<gene>
    <name evidence="8" type="ORF">CARN4_2269</name>
</gene>
<keyword evidence="5" id="KW-0067">ATP-binding</keyword>
<evidence type="ECO:0000256" key="2">
    <source>
        <dbReference type="ARBA" id="ARBA00022598"/>
    </source>
</evidence>
<keyword evidence="2" id="KW-0436">Ligase</keyword>
<dbReference type="SUPFAM" id="SSF52402">
    <property type="entry name" value="Adenine nucleotide alpha hydrolases-like"/>
    <property type="match status" value="1"/>
</dbReference>
<dbReference type="InterPro" id="IPR012094">
    <property type="entry name" value="tRNA_Ile_lys_synt"/>
</dbReference>
<evidence type="ECO:0000256" key="6">
    <source>
        <dbReference type="ARBA" id="ARBA00048539"/>
    </source>
</evidence>
<keyword evidence="3" id="KW-0819">tRNA processing</keyword>
<evidence type="ECO:0000259" key="7">
    <source>
        <dbReference type="Pfam" id="PF01171"/>
    </source>
</evidence>
<reference evidence="8" key="1">
    <citation type="submission" date="2009-10" db="EMBL/GenBank/DDBJ databases">
        <title>Diversity of trophic interactions inside an arsenic-rich microbial ecosystem.</title>
        <authorList>
            <person name="Bertin P.N."/>
            <person name="Heinrich-Salmeron A."/>
            <person name="Pelletier E."/>
            <person name="Goulhen-Chollet F."/>
            <person name="Arsene-Ploetze F."/>
            <person name="Gallien S."/>
            <person name="Calteau A."/>
            <person name="Vallenet D."/>
            <person name="Casiot C."/>
            <person name="Chane-Woon-Ming B."/>
            <person name="Giloteaux L."/>
            <person name="Barakat M."/>
            <person name="Bonnefoy V."/>
            <person name="Bruneel O."/>
            <person name="Chandler M."/>
            <person name="Cleiss J."/>
            <person name="Duran R."/>
            <person name="Elbaz-Poulichet F."/>
            <person name="Fonknechten N."/>
            <person name="Lauga B."/>
            <person name="Mornico D."/>
            <person name="Ortet P."/>
            <person name="Schaeffer C."/>
            <person name="Siguier P."/>
            <person name="Alexander Thil Smith A."/>
            <person name="Van Dorsselaer A."/>
            <person name="Weissenbach J."/>
            <person name="Medigue C."/>
            <person name="Le Paslier D."/>
        </authorList>
    </citation>
    <scope>NUCLEOTIDE SEQUENCE</scope>
</reference>
<dbReference type="InterPro" id="IPR011063">
    <property type="entry name" value="TilS/TtcA_N"/>
</dbReference>
<dbReference type="AlphaFoldDB" id="E6Q4B5"/>
<dbReference type="InterPro" id="IPR012795">
    <property type="entry name" value="tRNA_Ile_lys_synt_N"/>
</dbReference>
<dbReference type="GO" id="GO:0005524">
    <property type="term" value="F:ATP binding"/>
    <property type="evidence" value="ECO:0007669"/>
    <property type="project" value="UniProtKB-KW"/>
</dbReference>
<evidence type="ECO:0000256" key="4">
    <source>
        <dbReference type="ARBA" id="ARBA00022741"/>
    </source>
</evidence>
<organism evidence="8">
    <name type="scientific">mine drainage metagenome</name>
    <dbReference type="NCBI Taxonomy" id="410659"/>
    <lineage>
        <taxon>unclassified sequences</taxon>
        <taxon>metagenomes</taxon>
        <taxon>ecological metagenomes</taxon>
    </lineage>
</organism>
<dbReference type="EC" id="6.3.4.19" evidence="1"/>
<proteinExistence type="inferred from homology"/>
<feature type="domain" description="tRNA(Ile)-lysidine/2-thiocytidine synthase N-terminal" evidence="7">
    <location>
        <begin position="27"/>
        <end position="202"/>
    </location>
</feature>
<accession>E6Q4B5</accession>
<comment type="caution">
    <text evidence="8">The sequence shown here is derived from an EMBL/GenBank/DDBJ whole genome shotgun (WGS) entry which is preliminary data.</text>
</comment>
<dbReference type="CDD" id="cd01992">
    <property type="entry name" value="TilS_N"/>
    <property type="match status" value="1"/>
</dbReference>
<dbReference type="Gene3D" id="3.40.50.620">
    <property type="entry name" value="HUPs"/>
    <property type="match status" value="1"/>
</dbReference>
<dbReference type="HAMAP" id="MF_01161">
    <property type="entry name" value="tRNA_Ile_lys_synt"/>
    <property type="match status" value="1"/>
</dbReference>
<evidence type="ECO:0000256" key="1">
    <source>
        <dbReference type="ARBA" id="ARBA00013267"/>
    </source>
</evidence>
<comment type="catalytic activity">
    <reaction evidence="6">
        <text>cytidine(34) in tRNA(Ile2) + L-lysine + ATP = lysidine(34) in tRNA(Ile2) + AMP + diphosphate + H(+)</text>
        <dbReference type="Rhea" id="RHEA:43744"/>
        <dbReference type="Rhea" id="RHEA-COMP:10625"/>
        <dbReference type="Rhea" id="RHEA-COMP:10670"/>
        <dbReference type="ChEBI" id="CHEBI:15378"/>
        <dbReference type="ChEBI" id="CHEBI:30616"/>
        <dbReference type="ChEBI" id="CHEBI:32551"/>
        <dbReference type="ChEBI" id="CHEBI:33019"/>
        <dbReference type="ChEBI" id="CHEBI:82748"/>
        <dbReference type="ChEBI" id="CHEBI:83665"/>
        <dbReference type="ChEBI" id="CHEBI:456215"/>
        <dbReference type="EC" id="6.3.4.19"/>
    </reaction>
</comment>
<dbReference type="EMBL" id="CABO01000028">
    <property type="protein sequence ID" value="CBI02074.1"/>
    <property type="molecule type" value="Genomic_DNA"/>
</dbReference>
<sequence length="298" mass="31788">MRGAHPERDLETAVLGERSLLFGRRLSVACSGGADSVALVGVLSALSERLALQVRLAYVHHALRRSAWQDECVVLRVGATFGLPVDTLSIDPGIADEATLRERRYGALSEHARAWGNDGVVTAHHAQDQTESVLLALFRGAGERGLGGMRARRSLAEGVELLRPLLAIDGNALRAYCHARALPYAVDPSNASLDVRRNAVRDALDALRACFPGLDRAVARAAKIAGNAGEDEDADRRAARRWLSGALARRFGREASEFERIEALLAAIEGGGSGRYALGGGASILLRDGMPVKGIEES</sequence>
<dbReference type="PANTHER" id="PTHR43033">
    <property type="entry name" value="TRNA(ILE)-LYSIDINE SYNTHASE-RELATED"/>
    <property type="match status" value="1"/>
</dbReference>